<keyword evidence="5" id="KW-0963">Cytoplasm</keyword>
<dbReference type="SUPFAM" id="SSF48371">
    <property type="entry name" value="ARM repeat"/>
    <property type="match status" value="1"/>
</dbReference>
<evidence type="ECO:0000256" key="5">
    <source>
        <dbReference type="ARBA" id="ARBA00022490"/>
    </source>
</evidence>
<evidence type="ECO:0000256" key="13">
    <source>
        <dbReference type="ARBA" id="ARBA00077811"/>
    </source>
</evidence>
<dbReference type="InterPro" id="IPR058669">
    <property type="entry name" value="TPR_IPO7/11-like"/>
</dbReference>
<evidence type="ECO:0000256" key="2">
    <source>
        <dbReference type="ARBA" id="ARBA00004496"/>
    </source>
</evidence>
<evidence type="ECO:0000313" key="16">
    <source>
        <dbReference type="EMBL" id="KAK7863391.1"/>
    </source>
</evidence>
<comment type="subcellular location">
    <subcellularLocation>
        <location evidence="2">Cytoplasm</location>
    </subcellularLocation>
    <subcellularLocation>
        <location evidence="1">Nucleus</location>
    </subcellularLocation>
</comment>
<evidence type="ECO:0000256" key="6">
    <source>
        <dbReference type="ARBA" id="ARBA00022553"/>
    </source>
</evidence>
<keyword evidence="17" id="KW-1185">Reference proteome</keyword>
<protein>
    <recommendedName>
        <fullName evidence="12">Importin-11</fullName>
    </recommendedName>
    <alternativeName>
        <fullName evidence="13">Ran-binding protein 11</fullName>
    </alternativeName>
</protein>
<dbReference type="Pfam" id="PF25758">
    <property type="entry name" value="TPR_IPO11"/>
    <property type="match status" value="1"/>
</dbReference>
<evidence type="ECO:0000256" key="11">
    <source>
        <dbReference type="ARBA" id="ARBA00062902"/>
    </source>
</evidence>
<dbReference type="FunFam" id="1.25.10.10:FF:000116">
    <property type="entry name" value="importin-11 isoform X1"/>
    <property type="match status" value="1"/>
</dbReference>
<keyword evidence="10" id="KW-0539">Nucleus</keyword>
<dbReference type="EMBL" id="JAZDUA010000232">
    <property type="protein sequence ID" value="KAK7863391.1"/>
    <property type="molecule type" value="Genomic_DNA"/>
</dbReference>
<keyword evidence="4" id="KW-0813">Transport</keyword>
<evidence type="ECO:0000256" key="7">
    <source>
        <dbReference type="ARBA" id="ARBA00022737"/>
    </source>
</evidence>
<dbReference type="PANTHER" id="PTHR10997">
    <property type="entry name" value="IMPORTIN-7, 8, 11"/>
    <property type="match status" value="1"/>
</dbReference>
<dbReference type="InterPro" id="IPR011989">
    <property type="entry name" value="ARM-like"/>
</dbReference>
<dbReference type="Proteomes" id="UP001378592">
    <property type="component" value="Unassembled WGS sequence"/>
</dbReference>
<dbReference type="GO" id="GO:0031267">
    <property type="term" value="F:small GTPase binding"/>
    <property type="evidence" value="ECO:0007669"/>
    <property type="project" value="InterPro"/>
</dbReference>
<evidence type="ECO:0000256" key="9">
    <source>
        <dbReference type="ARBA" id="ARBA00022990"/>
    </source>
</evidence>
<dbReference type="GO" id="GO:0005635">
    <property type="term" value="C:nuclear envelope"/>
    <property type="evidence" value="ECO:0007669"/>
    <property type="project" value="TreeGrafter"/>
</dbReference>
<sequence length="974" mass="110993">MDMTTAQSVVLETLRHAANQNAEILKPAESRLREWETEPGFYSILLNIFSNHSIDVNVRWLAVLYFKNGVDRYWRKTAPHAINEAEKVTIRQGLVSNFREPVNQVATQLAVLISKVARFDCPREWPDLMPTLLSAVKSDEALVQHRALLMLHHVIKTLSSKRLAGDRRMFQDLTANVFSFVLNLWNSHVQTFLSQVAENDQQMGSSLEKALLSLRILRKLVVHGFKKPHESEDAILFLNMVFDRAKTMLECRKSLQSKVSDLVELSEKFIIHLTKVLIAVLEHHPFSYVDLIQPSLEFAVFYVFTPAGEPQLFERFIIQCLNLVKGILLCAEYKAAKVIEETKEPATLRAHQIKLNFFTASTLTEMCTKLVTHYFLLTREDLELWDSDPESFATDEGGESWKYSLRPCTESLFLALFHEFRVTLVPVLLEMIQNNHALVPPEDLNAILRKDAVYNAVGLAAFDLYHEVNFDQWFSTTLTQELKVKAGNYRVIRRRVAWLVGQWTGVKFSPELRPALYSVTLPLLQADEDMAIRLTASNTLKLAIDDFEFITDQFLPFLEPSFSLLFALLKEAHECDTKMHVLYVLSFIVERVGFAIRPHSGSLIQYLPLLWEESSEHNMLRCAIVSTLVHLVKALGSSSEALSPFLLPVVQLSTDVQQDSHVYLLEDGLELWLAVLENSTAMTQELMQLFRNMPPLLENNSENLRTCFYIIQANILLAPEEFLKVYGELIISSCNDMLSDIRSEGIVMTMRLVEMCLRAAPSISVELVKPMLTRIFEAIYKGEEYPIVMSMYLSIMARILLCSREVFSQAVAKVAQLIHESQETVLNRILDVWLDKMALVTQLDRRKLLGLAMASLLTAQSSAVLERFCGILLNVTEVLNDIIKTDDMGAQIDSLLLGDSTCVGQDDDVDYETEHDHRRKQLAAADPVHTIALKDYFQSQIVDLQNQVGPSHFEQLKQTVDVETFEQAREYVVL</sequence>
<dbReference type="Gene3D" id="1.25.10.10">
    <property type="entry name" value="Leucine-rich Repeat Variant"/>
    <property type="match status" value="1"/>
</dbReference>
<dbReference type="InterPro" id="IPR016024">
    <property type="entry name" value="ARM-type_fold"/>
</dbReference>
<comment type="caution">
    <text evidence="16">The sequence shown here is derived from an EMBL/GenBank/DDBJ whole genome shotgun (WGS) entry which is preliminary data.</text>
</comment>
<feature type="domain" description="Importin N-terminal" evidence="14">
    <location>
        <begin position="28"/>
        <end position="100"/>
    </location>
</feature>
<reference evidence="16 17" key="1">
    <citation type="submission" date="2024-03" db="EMBL/GenBank/DDBJ databases">
        <title>The genome assembly and annotation of the cricket Gryllus longicercus Weissman &amp; Gray.</title>
        <authorList>
            <person name="Szrajer S."/>
            <person name="Gray D."/>
            <person name="Ylla G."/>
        </authorList>
    </citation>
    <scope>NUCLEOTIDE SEQUENCE [LARGE SCALE GENOMIC DNA]</scope>
    <source>
        <strain evidence="16">DAG 2021-001</strain>
        <tissue evidence="16">Whole body minus gut</tissue>
    </source>
</reference>
<keyword evidence="9" id="KW-0007">Acetylation</keyword>
<name>A0AAN9VHV2_9ORTH</name>
<evidence type="ECO:0000313" key="17">
    <source>
        <dbReference type="Proteomes" id="UP001378592"/>
    </source>
</evidence>
<dbReference type="SMART" id="SM00913">
    <property type="entry name" value="IBN_N"/>
    <property type="match status" value="1"/>
</dbReference>
<dbReference type="EMBL" id="JAZDUA010001602">
    <property type="protein sequence ID" value="KAK7788243.1"/>
    <property type="molecule type" value="Genomic_DNA"/>
</dbReference>
<evidence type="ECO:0000256" key="4">
    <source>
        <dbReference type="ARBA" id="ARBA00022448"/>
    </source>
</evidence>
<dbReference type="PANTHER" id="PTHR10997:SF7">
    <property type="entry name" value="IMPORTIN-11"/>
    <property type="match status" value="1"/>
</dbReference>
<keyword evidence="7" id="KW-0677">Repeat</keyword>
<organism evidence="16 17">
    <name type="scientific">Gryllus longicercus</name>
    <dbReference type="NCBI Taxonomy" id="2509291"/>
    <lineage>
        <taxon>Eukaryota</taxon>
        <taxon>Metazoa</taxon>
        <taxon>Ecdysozoa</taxon>
        <taxon>Arthropoda</taxon>
        <taxon>Hexapoda</taxon>
        <taxon>Insecta</taxon>
        <taxon>Pterygota</taxon>
        <taxon>Neoptera</taxon>
        <taxon>Polyneoptera</taxon>
        <taxon>Orthoptera</taxon>
        <taxon>Ensifera</taxon>
        <taxon>Gryllidea</taxon>
        <taxon>Grylloidea</taxon>
        <taxon>Gryllidae</taxon>
        <taxon>Gryllinae</taxon>
        <taxon>Gryllus</taxon>
    </lineage>
</organism>
<evidence type="ECO:0000256" key="12">
    <source>
        <dbReference type="ARBA" id="ARBA00072254"/>
    </source>
</evidence>
<keyword evidence="6" id="KW-0597">Phosphoprotein</keyword>
<comment type="similarity">
    <text evidence="3">Belongs to the importin beta family.</text>
</comment>
<evidence type="ECO:0000256" key="10">
    <source>
        <dbReference type="ARBA" id="ARBA00023242"/>
    </source>
</evidence>
<proteinExistence type="inferred from homology"/>
<evidence type="ECO:0000256" key="8">
    <source>
        <dbReference type="ARBA" id="ARBA00022927"/>
    </source>
</evidence>
<dbReference type="InterPro" id="IPR001494">
    <property type="entry name" value="Importin-beta_N"/>
</dbReference>
<evidence type="ECO:0000256" key="1">
    <source>
        <dbReference type="ARBA" id="ARBA00004123"/>
    </source>
</evidence>
<dbReference type="GO" id="GO:0006606">
    <property type="term" value="P:protein import into nucleus"/>
    <property type="evidence" value="ECO:0007669"/>
    <property type="project" value="TreeGrafter"/>
</dbReference>
<dbReference type="GO" id="GO:0005829">
    <property type="term" value="C:cytosol"/>
    <property type="evidence" value="ECO:0007669"/>
    <property type="project" value="TreeGrafter"/>
</dbReference>
<dbReference type="InterPro" id="IPR013598">
    <property type="entry name" value="Exportin-1/Importin-b-like"/>
</dbReference>
<dbReference type="Pfam" id="PF08389">
    <property type="entry name" value="Xpo1"/>
    <property type="match status" value="1"/>
</dbReference>
<evidence type="ECO:0000313" key="15">
    <source>
        <dbReference type="EMBL" id="KAK7788243.1"/>
    </source>
</evidence>
<dbReference type="Pfam" id="PF03810">
    <property type="entry name" value="IBN_N"/>
    <property type="match status" value="1"/>
</dbReference>
<evidence type="ECO:0000259" key="14">
    <source>
        <dbReference type="PROSITE" id="PS50166"/>
    </source>
</evidence>
<evidence type="ECO:0000256" key="3">
    <source>
        <dbReference type="ARBA" id="ARBA00007991"/>
    </source>
</evidence>
<keyword evidence="8" id="KW-0653">Protein transport</keyword>
<dbReference type="PROSITE" id="PS50166">
    <property type="entry name" value="IMPORTIN_B_NT"/>
    <property type="match status" value="1"/>
</dbReference>
<comment type="subunit">
    <text evidence="11">Interacts with UBE2E3 and RPL12.</text>
</comment>
<dbReference type="AlphaFoldDB" id="A0AAN9VHV2"/>
<gene>
    <name evidence="16" type="ORF">R5R35_004354</name>
    <name evidence="15" type="ORF">R5R35_014471</name>
</gene>
<accession>A0AAN9VHV2</accession>